<keyword evidence="3" id="KW-1185">Reference proteome</keyword>
<feature type="region of interest" description="Disordered" evidence="1">
    <location>
        <begin position="112"/>
        <end position="144"/>
    </location>
</feature>
<evidence type="ECO:0000313" key="3">
    <source>
        <dbReference type="Proteomes" id="UP000708208"/>
    </source>
</evidence>
<comment type="caution">
    <text evidence="2">The sequence shown here is derived from an EMBL/GenBank/DDBJ whole genome shotgun (WGS) entry which is preliminary data.</text>
</comment>
<organism evidence="2 3">
    <name type="scientific">Allacma fusca</name>
    <dbReference type="NCBI Taxonomy" id="39272"/>
    <lineage>
        <taxon>Eukaryota</taxon>
        <taxon>Metazoa</taxon>
        <taxon>Ecdysozoa</taxon>
        <taxon>Arthropoda</taxon>
        <taxon>Hexapoda</taxon>
        <taxon>Collembola</taxon>
        <taxon>Symphypleona</taxon>
        <taxon>Sminthuridae</taxon>
        <taxon>Allacma</taxon>
    </lineage>
</organism>
<sequence>MTLIHVQAIHRPRATQPRQMFPNPMHPPRPVPSLMSHCLPAPTTAPNQSPGQTRLPNMNVDPTPTLTLQLLPTPEETHHLRVKLQRHRSVLQQSPTLSAELSPVRVAEGKELSAVEKTDSSEIVPTSPLLERDTNSDGPNPVHRYYTRYRRTGKLPDFRRYD</sequence>
<accession>A0A8J2KC24</accession>
<dbReference type="Proteomes" id="UP000708208">
    <property type="component" value="Unassembled WGS sequence"/>
</dbReference>
<feature type="region of interest" description="Disordered" evidence="1">
    <location>
        <begin position="42"/>
        <end position="63"/>
    </location>
</feature>
<evidence type="ECO:0000256" key="1">
    <source>
        <dbReference type="SAM" id="MobiDB-lite"/>
    </source>
</evidence>
<feature type="compositionally biased region" description="Polar residues" evidence="1">
    <location>
        <begin position="44"/>
        <end position="56"/>
    </location>
</feature>
<reference evidence="2" key="1">
    <citation type="submission" date="2021-06" db="EMBL/GenBank/DDBJ databases">
        <authorList>
            <person name="Hodson N. C."/>
            <person name="Mongue J. A."/>
            <person name="Jaron S. K."/>
        </authorList>
    </citation>
    <scope>NUCLEOTIDE SEQUENCE</scope>
</reference>
<gene>
    <name evidence="2" type="ORF">AFUS01_LOCUS20925</name>
</gene>
<proteinExistence type="predicted"/>
<protein>
    <submittedName>
        <fullName evidence="2">Uncharacterized protein</fullName>
    </submittedName>
</protein>
<name>A0A8J2KC24_9HEXA</name>
<dbReference type="AlphaFoldDB" id="A0A8J2KC24"/>
<evidence type="ECO:0000313" key="2">
    <source>
        <dbReference type="EMBL" id="CAG7732406.1"/>
    </source>
</evidence>
<dbReference type="EMBL" id="CAJVCH010230690">
    <property type="protein sequence ID" value="CAG7732406.1"/>
    <property type="molecule type" value="Genomic_DNA"/>
</dbReference>